<evidence type="ECO:0000313" key="1">
    <source>
        <dbReference type="EMBL" id="KZN58722.1"/>
    </source>
</evidence>
<organism evidence="1 2">
    <name type="scientific">Pseudoalteromonas luteoviolacea CPMOR-1</name>
    <dbReference type="NCBI Taxonomy" id="1365248"/>
    <lineage>
        <taxon>Bacteria</taxon>
        <taxon>Pseudomonadati</taxon>
        <taxon>Pseudomonadota</taxon>
        <taxon>Gammaproteobacteria</taxon>
        <taxon>Alteromonadales</taxon>
        <taxon>Pseudoalteromonadaceae</taxon>
        <taxon>Pseudoalteromonas</taxon>
    </lineage>
</organism>
<gene>
    <name evidence="1" type="ORF">N473_04615</name>
</gene>
<sequence length="378" mass="42918">MNSSSTLEGTSWVFKLNINNQTDRDLTLTNSNLSWGYWYRDNEDDSAPVTVPARENVEALGVRAASGTWTGYECDATWKDETKGEGNLGTISLYIDVPFSGDNESSLDVNGLVSVEGWEDLPKSGHHFTRNITVIEVGNQLQVVDEDVQRVQSEFLEYLNVTAELNAVVQNWEVLKDVEAKNEFNILEYVPKSYMYPPKDTLLFRTDKHLIEKKLWQGIADPIYTSRYAKDTYVDEYFSVGLYFVNTNPRLTETIPAGVTKAYETTVEVTSAIKSTLTNFMSIRAALKVESKDPISGSAIASELESTYSVQNVLEESNSYFKREKQTIELERSENNRLFVQWLFSTAVCIYRKDKKGNVSLVSISEWGEEVIDQVYDY</sequence>
<dbReference type="Gene3D" id="2.60.270.50">
    <property type="match status" value="1"/>
</dbReference>
<comment type="caution">
    <text evidence="1">The sequence shown here is derived from an EMBL/GenBank/DDBJ whole genome shotgun (WGS) entry which is preliminary data.</text>
</comment>
<proteinExistence type="predicted"/>
<reference evidence="1 2" key="1">
    <citation type="submission" date="2013-07" db="EMBL/GenBank/DDBJ databases">
        <title>Comparative Genomic and Metabolomic Analysis of Twelve Strains of Pseudoalteromonas luteoviolacea.</title>
        <authorList>
            <person name="Vynne N.G."/>
            <person name="Mansson M."/>
            <person name="Gram L."/>
        </authorList>
    </citation>
    <scope>NUCLEOTIDE SEQUENCE [LARGE SCALE GENOMIC DNA]</scope>
    <source>
        <strain evidence="1 2">CPMOR-1</strain>
    </source>
</reference>
<dbReference type="EMBL" id="AUYC01000073">
    <property type="protein sequence ID" value="KZN58722.1"/>
    <property type="molecule type" value="Genomic_DNA"/>
</dbReference>
<dbReference type="Proteomes" id="UP000076486">
    <property type="component" value="Unassembled WGS sequence"/>
</dbReference>
<accession>A0A161XXX5</accession>
<dbReference type="PATRIC" id="fig|1365248.3.peg.4867"/>
<protein>
    <submittedName>
        <fullName evidence="1">Uncharacterized protein</fullName>
    </submittedName>
</protein>
<dbReference type="RefSeq" id="WP_063369960.1">
    <property type="nucleotide sequence ID" value="NZ_AUYC01000073.1"/>
</dbReference>
<name>A0A161XXX5_9GAMM</name>
<evidence type="ECO:0000313" key="2">
    <source>
        <dbReference type="Proteomes" id="UP000076486"/>
    </source>
</evidence>
<dbReference type="AlphaFoldDB" id="A0A161XXX5"/>